<organism evidence="2 3">
    <name type="scientific">Puccinia graminis f. sp. tritici</name>
    <dbReference type="NCBI Taxonomy" id="56615"/>
    <lineage>
        <taxon>Eukaryota</taxon>
        <taxon>Fungi</taxon>
        <taxon>Dikarya</taxon>
        <taxon>Basidiomycota</taxon>
        <taxon>Pucciniomycotina</taxon>
        <taxon>Pucciniomycetes</taxon>
        <taxon>Pucciniales</taxon>
        <taxon>Pucciniaceae</taxon>
        <taxon>Puccinia</taxon>
    </lineage>
</organism>
<feature type="region of interest" description="Disordered" evidence="1">
    <location>
        <begin position="1"/>
        <end position="44"/>
    </location>
</feature>
<reference evidence="2 3" key="1">
    <citation type="submission" date="2019-05" db="EMBL/GenBank/DDBJ databases">
        <title>Emergence of the Ug99 lineage of the wheat stem rust pathogen through somatic hybridization.</title>
        <authorList>
            <person name="Li F."/>
            <person name="Upadhyaya N.M."/>
            <person name="Sperschneider J."/>
            <person name="Matny O."/>
            <person name="Nguyen-Phuc H."/>
            <person name="Mago R."/>
            <person name="Raley C."/>
            <person name="Miller M.E."/>
            <person name="Silverstein K.A.T."/>
            <person name="Henningsen E."/>
            <person name="Hirsch C.D."/>
            <person name="Visser B."/>
            <person name="Pretorius Z.A."/>
            <person name="Steffenson B.J."/>
            <person name="Schwessinger B."/>
            <person name="Dodds P.N."/>
            <person name="Figueroa M."/>
        </authorList>
    </citation>
    <scope>NUCLEOTIDE SEQUENCE [LARGE SCALE GENOMIC DNA]</scope>
    <source>
        <strain evidence="2 3">Ug99</strain>
    </source>
</reference>
<evidence type="ECO:0000313" key="2">
    <source>
        <dbReference type="EMBL" id="KAA1082351.1"/>
    </source>
</evidence>
<accession>A0A5B0MZE0</accession>
<feature type="compositionally biased region" description="Basic and acidic residues" evidence="1">
    <location>
        <begin position="1"/>
        <end position="15"/>
    </location>
</feature>
<gene>
    <name evidence="2" type="ORF">PGTUg99_034101</name>
</gene>
<name>A0A5B0MZE0_PUCGR</name>
<dbReference type="AlphaFoldDB" id="A0A5B0MZE0"/>
<comment type="caution">
    <text evidence="2">The sequence shown here is derived from an EMBL/GenBank/DDBJ whole genome shotgun (WGS) entry which is preliminary data.</text>
</comment>
<evidence type="ECO:0000313" key="3">
    <source>
        <dbReference type="Proteomes" id="UP000325313"/>
    </source>
</evidence>
<evidence type="ECO:0000256" key="1">
    <source>
        <dbReference type="SAM" id="MobiDB-lite"/>
    </source>
</evidence>
<protein>
    <submittedName>
        <fullName evidence="2">Uncharacterized protein</fullName>
    </submittedName>
</protein>
<sequence length="164" mass="17486">MSPNVHVDRVSEGADFHSVGSRGVDHPSSSITSSEGKPDKPCRAIRASTPSKYLRRTGLVPLNRAHLKIDVGYKTSIISSSSSSTTSPSSTAITSSIGCKFSTTHRDTPTLPSLTESNLARLMKQLKLSAHAYSSDCYFDSTPHTAMEISYFSDGSSTHSGSDS</sequence>
<dbReference type="Proteomes" id="UP000325313">
    <property type="component" value="Unassembled WGS sequence"/>
</dbReference>
<dbReference type="EMBL" id="VDEP01000439">
    <property type="protein sequence ID" value="KAA1082351.1"/>
    <property type="molecule type" value="Genomic_DNA"/>
</dbReference>
<proteinExistence type="predicted"/>